<sequence>MMNGFLWTALGYVQLRSLNHNQRVSQLACSMLGMKSWQHGQTIADTRLKSKQLHQIVGFYSF</sequence>
<protein>
    <submittedName>
        <fullName evidence="1">Uncharacterized protein</fullName>
    </submittedName>
</protein>
<evidence type="ECO:0000313" key="1">
    <source>
        <dbReference type="EMBL" id="CAG2068618.1"/>
    </source>
</evidence>
<comment type="caution">
    <text evidence="1">The sequence shown here is derived from an EMBL/GenBank/DDBJ whole genome shotgun (WGS) entry which is preliminary data.</text>
</comment>
<dbReference type="Proteomes" id="UP001153148">
    <property type="component" value="Unassembled WGS sequence"/>
</dbReference>
<name>A0ABN7PLE0_TIMPD</name>
<reference evidence="1" key="1">
    <citation type="submission" date="2021-03" db="EMBL/GenBank/DDBJ databases">
        <authorList>
            <person name="Tran Van P."/>
        </authorList>
    </citation>
    <scope>NUCLEOTIDE SEQUENCE</scope>
</reference>
<keyword evidence="2" id="KW-1185">Reference proteome</keyword>
<proteinExistence type="predicted"/>
<organism evidence="1 2">
    <name type="scientific">Timema podura</name>
    <name type="common">Walking stick</name>
    <dbReference type="NCBI Taxonomy" id="61482"/>
    <lineage>
        <taxon>Eukaryota</taxon>
        <taxon>Metazoa</taxon>
        <taxon>Ecdysozoa</taxon>
        <taxon>Arthropoda</taxon>
        <taxon>Hexapoda</taxon>
        <taxon>Insecta</taxon>
        <taxon>Pterygota</taxon>
        <taxon>Neoptera</taxon>
        <taxon>Polyneoptera</taxon>
        <taxon>Phasmatodea</taxon>
        <taxon>Timematodea</taxon>
        <taxon>Timematoidea</taxon>
        <taxon>Timematidae</taxon>
        <taxon>Timema</taxon>
    </lineage>
</organism>
<dbReference type="EMBL" id="CAJPIN010096416">
    <property type="protein sequence ID" value="CAG2068618.1"/>
    <property type="molecule type" value="Genomic_DNA"/>
</dbReference>
<accession>A0ABN7PLE0</accession>
<gene>
    <name evidence="1" type="ORF">TPAB3V08_LOCUS15561</name>
</gene>
<evidence type="ECO:0000313" key="2">
    <source>
        <dbReference type="Proteomes" id="UP001153148"/>
    </source>
</evidence>
<feature type="non-terminal residue" evidence="1">
    <location>
        <position position="62"/>
    </location>
</feature>